<dbReference type="CDD" id="cd07302">
    <property type="entry name" value="CHD"/>
    <property type="match status" value="1"/>
</dbReference>
<dbReference type="InterPro" id="IPR001054">
    <property type="entry name" value="A/G_cyclase"/>
</dbReference>
<organism evidence="4 5">
    <name type="scientific">Sphingomonas edaphi</name>
    <dbReference type="NCBI Taxonomy" id="2315689"/>
    <lineage>
        <taxon>Bacteria</taxon>
        <taxon>Pseudomonadati</taxon>
        <taxon>Pseudomonadota</taxon>
        <taxon>Alphaproteobacteria</taxon>
        <taxon>Sphingomonadales</taxon>
        <taxon>Sphingomonadaceae</taxon>
        <taxon>Sphingomonas</taxon>
    </lineage>
</organism>
<accession>A0A418Q0B3</accession>
<dbReference type="GO" id="GO:0006171">
    <property type="term" value="P:cAMP biosynthetic process"/>
    <property type="evidence" value="ECO:0007669"/>
    <property type="project" value="TreeGrafter"/>
</dbReference>
<dbReference type="Gene3D" id="3.30.70.1230">
    <property type="entry name" value="Nucleotide cyclase"/>
    <property type="match status" value="1"/>
</dbReference>
<dbReference type="PROSITE" id="PS50125">
    <property type="entry name" value="GUANYLATE_CYCLASE_2"/>
    <property type="match status" value="1"/>
</dbReference>
<feature type="region of interest" description="Disordered" evidence="1">
    <location>
        <begin position="1"/>
        <end position="20"/>
    </location>
</feature>
<evidence type="ECO:0000256" key="2">
    <source>
        <dbReference type="SAM" id="Phobius"/>
    </source>
</evidence>
<comment type="caution">
    <text evidence="4">The sequence shown here is derived from an EMBL/GenBank/DDBJ whole genome shotgun (WGS) entry which is preliminary data.</text>
</comment>
<reference evidence="4 5" key="1">
    <citation type="submission" date="2018-09" db="EMBL/GenBank/DDBJ databases">
        <title>Sphingomonas sp. DAC4.</title>
        <authorList>
            <person name="Seo T."/>
        </authorList>
    </citation>
    <scope>NUCLEOTIDE SEQUENCE [LARGE SCALE GENOMIC DNA]</scope>
    <source>
        <strain evidence="4 5">DAC4</strain>
    </source>
</reference>
<dbReference type="InterPro" id="IPR029787">
    <property type="entry name" value="Nucleotide_cyclase"/>
</dbReference>
<dbReference type="SMART" id="SM01080">
    <property type="entry name" value="CHASE2"/>
    <property type="match status" value="1"/>
</dbReference>
<dbReference type="Pfam" id="PF05226">
    <property type="entry name" value="CHASE2"/>
    <property type="match status" value="1"/>
</dbReference>
<keyword evidence="2" id="KW-0812">Transmembrane</keyword>
<dbReference type="InterPro" id="IPR050697">
    <property type="entry name" value="Adenylyl/Guanylyl_Cyclase_3/4"/>
</dbReference>
<dbReference type="InterPro" id="IPR007890">
    <property type="entry name" value="CHASE2"/>
</dbReference>
<evidence type="ECO:0000313" key="4">
    <source>
        <dbReference type="EMBL" id="RIX29388.1"/>
    </source>
</evidence>
<feature type="transmembrane region" description="Helical" evidence="2">
    <location>
        <begin position="373"/>
        <end position="393"/>
    </location>
</feature>
<dbReference type="GO" id="GO:0004016">
    <property type="term" value="F:adenylate cyclase activity"/>
    <property type="evidence" value="ECO:0007669"/>
    <property type="project" value="UniProtKB-ARBA"/>
</dbReference>
<dbReference type="Proteomes" id="UP000285023">
    <property type="component" value="Unassembled WGS sequence"/>
</dbReference>
<dbReference type="PANTHER" id="PTHR43081:SF1">
    <property type="entry name" value="ADENYLATE CYCLASE, TERMINAL-DIFFERENTIATION SPECIFIC"/>
    <property type="match status" value="1"/>
</dbReference>
<feature type="transmembrane region" description="Helical" evidence="2">
    <location>
        <begin position="405"/>
        <end position="426"/>
    </location>
</feature>
<protein>
    <submittedName>
        <fullName evidence="4">Adenylate/guanylate cyclase domain-containing protein</fullName>
    </submittedName>
</protein>
<sequence length="708" mass="77579">MDQPRRLWAAGPDPLQDEDRPTLEGVMRELRRVPMARLLATTLIIAWAVLFARFSWELPVSVGPDDDGTAEWHFPARAGEPRQTIPIATDAERALFDLRQAVGERGRKIVQDDRIVLVPYTQDTLRATAKRSPLDRAILARALTSIDAMGAKAIGIDILIDQPQPEDDQLLSALQSMRTPVWLAYATRASAPAEIEQWQQQFMDEWTKQLAGSQVRRTSVRFEADGDNVLRRWPAMRNDLPQFMPLALAGAREGFEYDGSVDFRVPANPERPVFAKLPIDLFSSPEMASLLADQVRGRVVLIGGDLPDRDQFEIPSTRLDGPTMSGLEIHATLLAQLLDGRLPRPAGSVSLWALALLVVLCGAFTAMLDVRPWVVALAVLGQLIFFAGTPFLLEWRGIDTYGLPAFGWLGGWTLAYAATGAAVRAIGSEQRRYAQSALGKYLPRDIAAQILRDPAKLSLTGEKRAIYTLFTDIEGFTALSHRLPPEKVATLLNAYLDGMSEIVLDHGGTIDKFVGDAVVAFWGAPIARDDDADRAANALLAMNRFTQTFSETHHEAGAPLGRTRAGLHFGDAVVGNFGGEGRLSYTALGDAMNCAARLEGANKYLKTVALVSDDAKSRTTLDVFRPMGRIILSGRSTPVVVWEPVPNFDPTLRARLGQLWDRFDSGDRTALDEIEQICLTHDKDAALSAFACRLREAGPGGGVALTEK</sequence>
<keyword evidence="5" id="KW-1185">Reference proteome</keyword>
<name>A0A418Q0B3_9SPHN</name>
<keyword evidence="2" id="KW-1133">Transmembrane helix</keyword>
<dbReference type="SUPFAM" id="SSF55073">
    <property type="entry name" value="Nucleotide cyclase"/>
    <property type="match status" value="1"/>
</dbReference>
<keyword evidence="2" id="KW-0472">Membrane</keyword>
<dbReference type="RefSeq" id="WP_147416733.1">
    <property type="nucleotide sequence ID" value="NZ_QXTF01000002.1"/>
</dbReference>
<dbReference type="EMBL" id="QXTF01000002">
    <property type="protein sequence ID" value="RIX29388.1"/>
    <property type="molecule type" value="Genomic_DNA"/>
</dbReference>
<dbReference type="Pfam" id="PF00211">
    <property type="entry name" value="Guanylate_cyc"/>
    <property type="match status" value="1"/>
</dbReference>
<dbReference type="PANTHER" id="PTHR43081">
    <property type="entry name" value="ADENYLATE CYCLASE, TERMINAL-DIFFERENTIATION SPECIFIC-RELATED"/>
    <property type="match status" value="1"/>
</dbReference>
<feature type="transmembrane region" description="Helical" evidence="2">
    <location>
        <begin position="349"/>
        <end position="366"/>
    </location>
</feature>
<proteinExistence type="predicted"/>
<dbReference type="GO" id="GO:0035556">
    <property type="term" value="P:intracellular signal transduction"/>
    <property type="evidence" value="ECO:0007669"/>
    <property type="project" value="InterPro"/>
</dbReference>
<dbReference type="AlphaFoldDB" id="A0A418Q0B3"/>
<evidence type="ECO:0000256" key="1">
    <source>
        <dbReference type="SAM" id="MobiDB-lite"/>
    </source>
</evidence>
<gene>
    <name evidence="4" type="ORF">D3M59_08860</name>
</gene>
<dbReference type="SMART" id="SM00044">
    <property type="entry name" value="CYCc"/>
    <property type="match status" value="1"/>
</dbReference>
<feature type="domain" description="Guanylate cyclase" evidence="3">
    <location>
        <begin position="467"/>
        <end position="599"/>
    </location>
</feature>
<evidence type="ECO:0000259" key="3">
    <source>
        <dbReference type="PROSITE" id="PS50125"/>
    </source>
</evidence>
<evidence type="ECO:0000313" key="5">
    <source>
        <dbReference type="Proteomes" id="UP000285023"/>
    </source>
</evidence>
<dbReference type="OrthoDB" id="9789782at2"/>